<dbReference type="PANTHER" id="PTHR32347:SF23">
    <property type="entry name" value="BLL5650 PROTEIN"/>
    <property type="match status" value="1"/>
</dbReference>
<dbReference type="Gene3D" id="1.10.287.470">
    <property type="entry name" value="Helix hairpin bin"/>
    <property type="match status" value="2"/>
</dbReference>
<dbReference type="InterPro" id="IPR059052">
    <property type="entry name" value="HH_YbhG-like"/>
</dbReference>
<evidence type="ECO:0000313" key="6">
    <source>
        <dbReference type="Proteomes" id="UP000239772"/>
    </source>
</evidence>
<organism evidence="5 6">
    <name type="scientific">Alsobacter soli</name>
    <dbReference type="NCBI Taxonomy" id="2109933"/>
    <lineage>
        <taxon>Bacteria</taxon>
        <taxon>Pseudomonadati</taxon>
        <taxon>Pseudomonadota</taxon>
        <taxon>Alphaproteobacteria</taxon>
        <taxon>Hyphomicrobiales</taxon>
        <taxon>Alsobacteraceae</taxon>
        <taxon>Alsobacter</taxon>
    </lineage>
</organism>
<reference evidence="6" key="1">
    <citation type="submission" date="2018-03" db="EMBL/GenBank/DDBJ databases">
        <authorList>
            <person name="Sun L."/>
            <person name="Liu H."/>
            <person name="Chen W."/>
            <person name="Huang K."/>
            <person name="Liu W."/>
            <person name="Gao X."/>
        </authorList>
    </citation>
    <scope>NUCLEOTIDE SEQUENCE [LARGE SCALE GENOMIC DNA]</scope>
    <source>
        <strain evidence="6">SH9</strain>
    </source>
</reference>
<keyword evidence="6" id="KW-1185">Reference proteome</keyword>
<dbReference type="Proteomes" id="UP000239772">
    <property type="component" value="Unassembled WGS sequence"/>
</dbReference>
<gene>
    <name evidence="5" type="ORF">SLNSH_04940</name>
</gene>
<dbReference type="Gene3D" id="2.40.30.170">
    <property type="match status" value="1"/>
</dbReference>
<protein>
    <submittedName>
        <fullName evidence="5">HlyD family secretion protein</fullName>
    </submittedName>
</protein>
<comment type="caution">
    <text evidence="5">The sequence shown here is derived from an EMBL/GenBank/DDBJ whole genome shotgun (WGS) entry which is preliminary data.</text>
</comment>
<dbReference type="AlphaFoldDB" id="A0A2T1HWU5"/>
<dbReference type="SUPFAM" id="SSF111369">
    <property type="entry name" value="HlyD-like secretion proteins"/>
    <property type="match status" value="2"/>
</dbReference>
<dbReference type="Pfam" id="PF25881">
    <property type="entry name" value="HH_YBHG"/>
    <property type="match status" value="1"/>
</dbReference>
<dbReference type="OrthoDB" id="9778236at2"/>
<name>A0A2T1HWU5_9HYPH</name>
<dbReference type="PANTHER" id="PTHR32347">
    <property type="entry name" value="EFFLUX SYSTEM COMPONENT YKNX-RELATED"/>
    <property type="match status" value="1"/>
</dbReference>
<dbReference type="Gene3D" id="2.40.50.100">
    <property type="match status" value="1"/>
</dbReference>
<proteinExistence type="predicted"/>
<keyword evidence="2 3" id="KW-0175">Coiled coil</keyword>
<feature type="coiled-coil region" evidence="3">
    <location>
        <begin position="147"/>
        <end position="200"/>
    </location>
</feature>
<comment type="subcellular location">
    <subcellularLocation>
        <location evidence="1">Cell envelope</location>
    </subcellularLocation>
</comment>
<evidence type="ECO:0000256" key="3">
    <source>
        <dbReference type="SAM" id="Coils"/>
    </source>
</evidence>
<feature type="domain" description="YbhG-like alpha-helical hairpin" evidence="4">
    <location>
        <begin position="76"/>
        <end position="201"/>
    </location>
</feature>
<dbReference type="InterPro" id="IPR050465">
    <property type="entry name" value="UPF0194_transport"/>
</dbReference>
<evidence type="ECO:0000259" key="4">
    <source>
        <dbReference type="Pfam" id="PF25881"/>
    </source>
</evidence>
<dbReference type="RefSeq" id="WP_106335560.1">
    <property type="nucleotide sequence ID" value="NZ_PVZS01000004.1"/>
</dbReference>
<sequence length="335" mass="36189">MKRSRILAPVLALAALAGAAYWFVTRQPERPSGWQGYVEGYLVFMAAEEGGRIENLNVEAGHAVTEGQPLFRLESSAQDAQLAEAQARERQAQAQLDNLQAALQRPEQIAVLRAQEERAKATLDLSRSEFERQQQLYARGIAAKARLDQADSTFQRDKAALEEAQRQIRAAEIPARTADIAAAEAALRAAGAMVKQAETRVAKRRVFAPAAARVQDVYFRAGEVVNAGQPVLSLLPPSNLRVRFYAPETALSTLALGQSVAVSCDSCPKDLTASIAFISREAEYTPPVIFSEQERSKLVFRVEATLSGEGLKLPIGLPVSVQPAGARQAQAGPGS</sequence>
<evidence type="ECO:0000256" key="2">
    <source>
        <dbReference type="ARBA" id="ARBA00023054"/>
    </source>
</evidence>
<dbReference type="GO" id="GO:0030313">
    <property type="term" value="C:cell envelope"/>
    <property type="evidence" value="ECO:0007669"/>
    <property type="project" value="UniProtKB-SubCell"/>
</dbReference>
<evidence type="ECO:0000313" key="5">
    <source>
        <dbReference type="EMBL" id="PSC06152.1"/>
    </source>
</evidence>
<accession>A0A2T1HWU5</accession>
<evidence type="ECO:0000256" key="1">
    <source>
        <dbReference type="ARBA" id="ARBA00004196"/>
    </source>
</evidence>
<dbReference type="EMBL" id="PVZS01000004">
    <property type="protein sequence ID" value="PSC06152.1"/>
    <property type="molecule type" value="Genomic_DNA"/>
</dbReference>